<evidence type="ECO:0000313" key="3">
    <source>
        <dbReference type="Proteomes" id="UP000499080"/>
    </source>
</evidence>
<protein>
    <submittedName>
        <fullName evidence="2">Uncharacterized protein</fullName>
    </submittedName>
</protein>
<feature type="region of interest" description="Disordered" evidence="1">
    <location>
        <begin position="1"/>
        <end position="20"/>
    </location>
</feature>
<dbReference type="EMBL" id="BGPR01003442">
    <property type="protein sequence ID" value="GBM88198.1"/>
    <property type="molecule type" value="Genomic_DNA"/>
</dbReference>
<evidence type="ECO:0000256" key="1">
    <source>
        <dbReference type="SAM" id="MobiDB-lite"/>
    </source>
</evidence>
<proteinExistence type="predicted"/>
<sequence>MMRTTSELASPLQGSAPHGRQGVWLPHIIWRAAGPMQGGSAVELGFEPGAFHLQGRHLATKPPAALLILLNVSNWQ</sequence>
<gene>
    <name evidence="2" type="ORF">AVEN_145366_1</name>
</gene>
<organism evidence="2 3">
    <name type="scientific">Araneus ventricosus</name>
    <name type="common">Orbweaver spider</name>
    <name type="synonym">Epeira ventricosa</name>
    <dbReference type="NCBI Taxonomy" id="182803"/>
    <lineage>
        <taxon>Eukaryota</taxon>
        <taxon>Metazoa</taxon>
        <taxon>Ecdysozoa</taxon>
        <taxon>Arthropoda</taxon>
        <taxon>Chelicerata</taxon>
        <taxon>Arachnida</taxon>
        <taxon>Araneae</taxon>
        <taxon>Araneomorphae</taxon>
        <taxon>Entelegynae</taxon>
        <taxon>Araneoidea</taxon>
        <taxon>Araneidae</taxon>
        <taxon>Araneus</taxon>
    </lineage>
</organism>
<reference evidence="2 3" key="1">
    <citation type="journal article" date="2019" name="Sci. Rep.">
        <title>Orb-weaving spider Araneus ventricosus genome elucidates the spidroin gene catalogue.</title>
        <authorList>
            <person name="Kono N."/>
            <person name="Nakamura H."/>
            <person name="Ohtoshi R."/>
            <person name="Moran D.A.P."/>
            <person name="Shinohara A."/>
            <person name="Yoshida Y."/>
            <person name="Fujiwara M."/>
            <person name="Mori M."/>
            <person name="Tomita M."/>
            <person name="Arakawa K."/>
        </authorList>
    </citation>
    <scope>NUCLEOTIDE SEQUENCE [LARGE SCALE GENOMIC DNA]</scope>
</reference>
<dbReference type="AlphaFoldDB" id="A0A4Y2JFI2"/>
<keyword evidence="3" id="KW-1185">Reference proteome</keyword>
<evidence type="ECO:0000313" key="2">
    <source>
        <dbReference type="EMBL" id="GBM88198.1"/>
    </source>
</evidence>
<comment type="caution">
    <text evidence="2">The sequence shown here is derived from an EMBL/GenBank/DDBJ whole genome shotgun (WGS) entry which is preliminary data.</text>
</comment>
<accession>A0A4Y2JFI2</accession>
<dbReference type="Proteomes" id="UP000499080">
    <property type="component" value="Unassembled WGS sequence"/>
</dbReference>
<name>A0A4Y2JFI2_ARAVE</name>